<evidence type="ECO:0000259" key="2">
    <source>
        <dbReference type="Pfam" id="PF13191"/>
    </source>
</evidence>
<dbReference type="Pfam" id="PF13191">
    <property type="entry name" value="AAA_16"/>
    <property type="match status" value="1"/>
</dbReference>
<reference evidence="4" key="1">
    <citation type="submission" date="2016-10" db="EMBL/GenBank/DDBJ databases">
        <authorList>
            <person name="Varghese N."/>
            <person name="Submissions S."/>
        </authorList>
    </citation>
    <scope>NUCLEOTIDE SEQUENCE [LARGE SCALE GENOMIC DNA]</scope>
    <source>
        <strain evidence="4">IBRC-M 10760</strain>
    </source>
</reference>
<evidence type="ECO:0000256" key="1">
    <source>
        <dbReference type="SAM" id="MobiDB-lite"/>
    </source>
</evidence>
<dbReference type="Proteomes" id="UP000199076">
    <property type="component" value="Unassembled WGS sequence"/>
</dbReference>
<keyword evidence="4" id="KW-1185">Reference proteome</keyword>
<dbReference type="STRING" id="660518.SAMN05216218_103154"/>
<feature type="region of interest" description="Disordered" evidence="1">
    <location>
        <begin position="1"/>
        <end position="20"/>
    </location>
</feature>
<protein>
    <submittedName>
        <fullName evidence="3">Cdc6-related protein, AAA superfamily ATPase</fullName>
    </submittedName>
</protein>
<proteinExistence type="predicted"/>
<evidence type="ECO:0000313" key="3">
    <source>
        <dbReference type="EMBL" id="SDF03755.1"/>
    </source>
</evidence>
<dbReference type="Gene3D" id="1.10.8.60">
    <property type="match status" value="1"/>
</dbReference>
<dbReference type="SUPFAM" id="SSF52540">
    <property type="entry name" value="P-loop containing nucleoside triphosphate hydrolases"/>
    <property type="match status" value="1"/>
</dbReference>
<dbReference type="InterPro" id="IPR027417">
    <property type="entry name" value="P-loop_NTPase"/>
</dbReference>
<sequence>MDLAERIRRRRESSGDTPLIRDYDAISPVSHVPDPTGRGPILERLLDALDPVFDGDLPPEAYVWGPAGAGKSAVVTALFDHLSTQVTGSSTVIHTATRASTGGDLAFVAVDARTADSPFGLYRTILDALVDEQVPARGVGTDRLRDRLARELAGGRAVVVAVDHVGEPATPDLATVADHLSPLSRLSWMAVGRPEPAAVEASLPAECIEIPAYRRHALADLLTSRASAGLADRAVEHEGVREIADWADGDAHDALAALFGAADRAAAADRSRIHGEDTTAAIDDVPRPSCALGRVVALPENRQRVCRVLVDLADDERASVDAATDAITARVDLSPGTIKRFLYELAETGIVERVRSDAAGDHGRPPSRVEPRFPTAVFRRLYDRRAGN</sequence>
<accession>A0A1G7HTI7</accession>
<dbReference type="RefSeq" id="WP_092688823.1">
    <property type="nucleotide sequence ID" value="NZ_FNBK01000003.1"/>
</dbReference>
<dbReference type="OrthoDB" id="213998at2157"/>
<dbReference type="EMBL" id="FNBK01000003">
    <property type="protein sequence ID" value="SDF03755.1"/>
    <property type="molecule type" value="Genomic_DNA"/>
</dbReference>
<dbReference type="Gene3D" id="3.40.50.300">
    <property type="entry name" value="P-loop containing nucleotide triphosphate hydrolases"/>
    <property type="match status" value="1"/>
</dbReference>
<name>A0A1G7HTI7_9EURY</name>
<gene>
    <name evidence="3" type="ORF">SAMN05216218_103154</name>
</gene>
<dbReference type="AlphaFoldDB" id="A0A1G7HTI7"/>
<dbReference type="InterPro" id="IPR041664">
    <property type="entry name" value="AAA_16"/>
</dbReference>
<organism evidence="3 4">
    <name type="scientific">Halorientalis regularis</name>
    <dbReference type="NCBI Taxonomy" id="660518"/>
    <lineage>
        <taxon>Archaea</taxon>
        <taxon>Methanobacteriati</taxon>
        <taxon>Methanobacteriota</taxon>
        <taxon>Stenosarchaea group</taxon>
        <taxon>Halobacteria</taxon>
        <taxon>Halobacteriales</taxon>
        <taxon>Haloarculaceae</taxon>
        <taxon>Halorientalis</taxon>
    </lineage>
</organism>
<evidence type="ECO:0000313" key="4">
    <source>
        <dbReference type="Proteomes" id="UP000199076"/>
    </source>
</evidence>
<feature type="domain" description="Orc1-like AAA ATPase" evidence="2">
    <location>
        <begin position="36"/>
        <end position="175"/>
    </location>
</feature>